<reference evidence="12" key="1">
    <citation type="journal article" date="1999" name="Dev. Growth Differ.">
        <title>Cloning and embryonic expression of Hrsna, a snail family gene of the ascidian Halocynthia roretzi: implication in the origins of mechanisms for mesoderm specification and body axis formation in chordates.</title>
        <authorList>
            <person name="Wada S."/>
            <person name="Saiga H."/>
        </authorList>
    </citation>
    <scope>NUCLEOTIDE SEQUENCE</scope>
</reference>
<dbReference type="Pfam" id="PF00096">
    <property type="entry name" value="zf-C2H2"/>
    <property type="match status" value="4"/>
</dbReference>
<dbReference type="PROSITE" id="PS00028">
    <property type="entry name" value="ZINC_FINGER_C2H2_1"/>
    <property type="match status" value="4"/>
</dbReference>
<evidence type="ECO:0000256" key="2">
    <source>
        <dbReference type="ARBA" id="ARBA00022723"/>
    </source>
</evidence>
<dbReference type="Pfam" id="PF13912">
    <property type="entry name" value="zf-C2H2_6"/>
    <property type="match status" value="1"/>
</dbReference>
<name>O97046_HALRO</name>
<protein>
    <submittedName>
        <fullName evidence="12">Hrsna protein</fullName>
    </submittedName>
</protein>
<feature type="compositionally biased region" description="Basic and acidic residues" evidence="10">
    <location>
        <begin position="347"/>
        <end position="359"/>
    </location>
</feature>
<dbReference type="InterPro" id="IPR013087">
    <property type="entry name" value="Znf_C2H2_type"/>
</dbReference>
<organism evidence="12">
    <name type="scientific">Halocynthia roretzi</name>
    <name type="common">Sea squirt</name>
    <name type="synonym">Cynthia roretzi</name>
    <dbReference type="NCBI Taxonomy" id="7729"/>
    <lineage>
        <taxon>Eukaryota</taxon>
        <taxon>Metazoa</taxon>
        <taxon>Chordata</taxon>
        <taxon>Tunicata</taxon>
        <taxon>Ascidiacea</taxon>
        <taxon>Stolidobranchia</taxon>
        <taxon>Pyuridae</taxon>
        <taxon>Halocynthia</taxon>
    </lineage>
</organism>
<dbReference type="PANTHER" id="PTHR24388">
    <property type="entry name" value="ZINC FINGER PROTEIN"/>
    <property type="match status" value="1"/>
</dbReference>
<evidence type="ECO:0000256" key="6">
    <source>
        <dbReference type="ARBA" id="ARBA00023125"/>
    </source>
</evidence>
<feature type="domain" description="C2H2-type" evidence="11">
    <location>
        <begin position="503"/>
        <end position="530"/>
    </location>
</feature>
<keyword evidence="2" id="KW-0479">Metal-binding</keyword>
<dbReference type="SMART" id="SM00355">
    <property type="entry name" value="ZnF_C2H2"/>
    <property type="match status" value="5"/>
</dbReference>
<comment type="similarity">
    <text evidence="8">Belongs to the snail C2H2-type zinc-finger protein family.</text>
</comment>
<dbReference type="GO" id="GO:0000981">
    <property type="term" value="F:DNA-binding transcription factor activity, RNA polymerase II-specific"/>
    <property type="evidence" value="ECO:0007669"/>
    <property type="project" value="TreeGrafter"/>
</dbReference>
<keyword evidence="5" id="KW-0862">Zinc</keyword>
<feature type="compositionally biased region" description="Basic and acidic residues" evidence="10">
    <location>
        <begin position="323"/>
        <end position="339"/>
    </location>
</feature>
<dbReference type="AlphaFoldDB" id="O97046"/>
<feature type="domain" description="C2H2-type" evidence="11">
    <location>
        <begin position="449"/>
        <end position="472"/>
    </location>
</feature>
<dbReference type="EMBL" id="AB019043">
    <property type="protein sequence ID" value="BAA75811.1"/>
    <property type="molecule type" value="mRNA"/>
</dbReference>
<feature type="domain" description="C2H2-type" evidence="11">
    <location>
        <begin position="531"/>
        <end position="550"/>
    </location>
</feature>
<dbReference type="GO" id="GO:0000978">
    <property type="term" value="F:RNA polymerase II cis-regulatory region sequence-specific DNA binding"/>
    <property type="evidence" value="ECO:0007669"/>
    <property type="project" value="TreeGrafter"/>
</dbReference>
<dbReference type="PROSITE" id="PS50157">
    <property type="entry name" value="ZINC_FINGER_C2H2_2"/>
    <property type="match status" value="5"/>
</dbReference>
<dbReference type="FunFam" id="3.30.160.60:FF:000043">
    <property type="entry name" value="Scratch family zinc finger 2"/>
    <property type="match status" value="1"/>
</dbReference>
<keyword evidence="6" id="KW-0238">DNA-binding</keyword>
<keyword evidence="3" id="KW-0677">Repeat</keyword>
<evidence type="ECO:0000259" key="11">
    <source>
        <dbReference type="PROSITE" id="PS50157"/>
    </source>
</evidence>
<evidence type="ECO:0000256" key="5">
    <source>
        <dbReference type="ARBA" id="ARBA00022833"/>
    </source>
</evidence>
<dbReference type="FunFam" id="3.30.160.60:FF:000260">
    <property type="entry name" value="Spalt-like transcription factor 1"/>
    <property type="match status" value="1"/>
</dbReference>
<dbReference type="GO" id="GO:0008270">
    <property type="term" value="F:zinc ion binding"/>
    <property type="evidence" value="ECO:0007669"/>
    <property type="project" value="UniProtKB-KW"/>
</dbReference>
<feature type="compositionally biased region" description="Polar residues" evidence="10">
    <location>
        <begin position="383"/>
        <end position="406"/>
    </location>
</feature>
<feature type="region of interest" description="Disordered" evidence="10">
    <location>
        <begin position="30"/>
        <end position="78"/>
    </location>
</feature>
<gene>
    <name evidence="12" type="primary">Hrsna</name>
</gene>
<dbReference type="InterPro" id="IPR050527">
    <property type="entry name" value="Snail/Krueppel_Znf"/>
</dbReference>
<comment type="subcellular location">
    <subcellularLocation>
        <location evidence="1">Nucleus</location>
    </subcellularLocation>
</comment>
<evidence type="ECO:0000256" key="9">
    <source>
        <dbReference type="PROSITE-ProRule" id="PRU00042"/>
    </source>
</evidence>
<dbReference type="PANTHER" id="PTHR24388:SF54">
    <property type="entry name" value="PROTEIN ESCARGOT"/>
    <property type="match status" value="1"/>
</dbReference>
<dbReference type="InterPro" id="IPR036236">
    <property type="entry name" value="Znf_C2H2_sf"/>
</dbReference>
<evidence type="ECO:0000256" key="10">
    <source>
        <dbReference type="SAM" id="MobiDB-lite"/>
    </source>
</evidence>
<keyword evidence="7" id="KW-0539">Nucleus</keyword>
<keyword evidence="4 9" id="KW-0863">Zinc-finger</keyword>
<dbReference type="SUPFAM" id="SSF57667">
    <property type="entry name" value="beta-beta-alpha zinc fingers"/>
    <property type="match status" value="3"/>
</dbReference>
<feature type="domain" description="C2H2-type" evidence="11">
    <location>
        <begin position="475"/>
        <end position="502"/>
    </location>
</feature>
<dbReference type="Gene3D" id="3.30.160.60">
    <property type="entry name" value="Classic Zinc Finger"/>
    <property type="match status" value="4"/>
</dbReference>
<feature type="domain" description="C2H2-type" evidence="11">
    <location>
        <begin position="418"/>
        <end position="446"/>
    </location>
</feature>
<proteinExistence type="evidence at transcript level"/>
<evidence type="ECO:0000256" key="7">
    <source>
        <dbReference type="ARBA" id="ARBA00023242"/>
    </source>
</evidence>
<evidence type="ECO:0000256" key="3">
    <source>
        <dbReference type="ARBA" id="ARBA00022737"/>
    </source>
</evidence>
<dbReference type="GO" id="GO:0005634">
    <property type="term" value="C:nucleus"/>
    <property type="evidence" value="ECO:0007669"/>
    <property type="project" value="UniProtKB-SubCell"/>
</dbReference>
<evidence type="ECO:0000313" key="12">
    <source>
        <dbReference type="EMBL" id="BAA75811.1"/>
    </source>
</evidence>
<evidence type="ECO:0000256" key="1">
    <source>
        <dbReference type="ARBA" id="ARBA00004123"/>
    </source>
</evidence>
<evidence type="ECO:0000256" key="4">
    <source>
        <dbReference type="ARBA" id="ARBA00022771"/>
    </source>
</evidence>
<feature type="compositionally biased region" description="Polar residues" evidence="10">
    <location>
        <begin position="38"/>
        <end position="73"/>
    </location>
</feature>
<feature type="region of interest" description="Disordered" evidence="10">
    <location>
        <begin position="303"/>
        <end position="406"/>
    </location>
</feature>
<sequence length="556" mass="63036">MDMCFISYEEKKKDIIDTNDSSTLYDDSCSSSNDECSAPTSVTSPSSCSAGSSKYTDNNNRTSDSSLTTSHDFGTSDDIADDLQPIDLSLKKQNDRIRFCNDNRTMQLPQRTNENYNDFLMQKMDSFPMLNFPIPSSMRGYSPWHHYMCASPLSFIPPSSLPNWNPVSSIGEMIMPMNPLLYGLPMGEVSSASVAKPSYYETSQHLWKSLATAGRADASLFRKFVATHEDAYAPKKGRAAPMFPNQELYQVWNQHLKRTDDRKSRTDLEKELVDDQVIPQKISARVKKERDINVHQYFKNNQECTSAGRTEEQSRSTDQQRYVIDREEGLIKTKDKNLLENKSPNKRRNEDPSTSDEHYGTSAKKIKMQASEDTNKELVHASASDNTDDSNQTNGTSKNIGGNLQMTPKPINFKPCRFHCSECGRTYATVGGLMKHSKYHHDPENAMTFKCKTCEKEYTSLGALKMHIRTHTLPCKCHICGKAFSRTWLLQGHIRTHTGEKPYQCSVCLRAFADRSNLRAHMQTHQNVKRYACTGCEKTFSRTSLLNRHRASGCVP</sequence>
<evidence type="ECO:0000256" key="8">
    <source>
        <dbReference type="ARBA" id="ARBA00037948"/>
    </source>
</evidence>
<accession>O97046</accession>